<gene>
    <name evidence="2" type="ORF">THAOC_33189</name>
</gene>
<dbReference type="AlphaFoldDB" id="K0R7L3"/>
<sequence>MDRTGQRQEGASSRRGTERPKVQADQVQADYPLYFDKLPDTSQTAFVEAMIDSPEDQSKNKALITSRGQKQYEFDKWKLGIAKAAAGFENTENALKGAKSQCVTLLPVLPAGVGSNPAQVACEAATATMIMTQQTVCSTADSIARLKTGVLLATKWATIIAESVTEGLEVDKMRTVEVGIEAVTPD</sequence>
<feature type="region of interest" description="Disordered" evidence="1">
    <location>
        <begin position="1"/>
        <end position="26"/>
    </location>
</feature>
<keyword evidence="3" id="KW-1185">Reference proteome</keyword>
<organism evidence="2 3">
    <name type="scientific">Thalassiosira oceanica</name>
    <name type="common">Marine diatom</name>
    <dbReference type="NCBI Taxonomy" id="159749"/>
    <lineage>
        <taxon>Eukaryota</taxon>
        <taxon>Sar</taxon>
        <taxon>Stramenopiles</taxon>
        <taxon>Ochrophyta</taxon>
        <taxon>Bacillariophyta</taxon>
        <taxon>Coscinodiscophyceae</taxon>
        <taxon>Thalassiosirophycidae</taxon>
        <taxon>Thalassiosirales</taxon>
        <taxon>Thalassiosiraceae</taxon>
        <taxon>Thalassiosira</taxon>
    </lineage>
</organism>
<accession>K0R7L3</accession>
<dbReference type="Proteomes" id="UP000266841">
    <property type="component" value="Unassembled WGS sequence"/>
</dbReference>
<proteinExistence type="predicted"/>
<name>K0R7L3_THAOC</name>
<reference evidence="2 3" key="1">
    <citation type="journal article" date="2012" name="Genome Biol.">
        <title>Genome and low-iron response of an oceanic diatom adapted to chronic iron limitation.</title>
        <authorList>
            <person name="Lommer M."/>
            <person name="Specht M."/>
            <person name="Roy A.S."/>
            <person name="Kraemer L."/>
            <person name="Andreson R."/>
            <person name="Gutowska M.A."/>
            <person name="Wolf J."/>
            <person name="Bergner S.V."/>
            <person name="Schilhabel M.B."/>
            <person name="Klostermeier U.C."/>
            <person name="Beiko R.G."/>
            <person name="Rosenstiel P."/>
            <person name="Hippler M."/>
            <person name="Laroche J."/>
        </authorList>
    </citation>
    <scope>NUCLEOTIDE SEQUENCE [LARGE SCALE GENOMIC DNA]</scope>
    <source>
        <strain evidence="2 3">CCMP1005</strain>
    </source>
</reference>
<dbReference type="EMBL" id="AGNL01046339">
    <property type="protein sequence ID" value="EJK48049.1"/>
    <property type="molecule type" value="Genomic_DNA"/>
</dbReference>
<feature type="non-terminal residue" evidence="2">
    <location>
        <position position="186"/>
    </location>
</feature>
<evidence type="ECO:0000256" key="1">
    <source>
        <dbReference type="SAM" id="MobiDB-lite"/>
    </source>
</evidence>
<protein>
    <submittedName>
        <fullName evidence="2">Uncharacterized protein</fullName>
    </submittedName>
</protein>
<comment type="caution">
    <text evidence="2">The sequence shown here is derived from an EMBL/GenBank/DDBJ whole genome shotgun (WGS) entry which is preliminary data.</text>
</comment>
<evidence type="ECO:0000313" key="3">
    <source>
        <dbReference type="Proteomes" id="UP000266841"/>
    </source>
</evidence>
<evidence type="ECO:0000313" key="2">
    <source>
        <dbReference type="EMBL" id="EJK48049.1"/>
    </source>
</evidence>